<reference evidence="7 8" key="1">
    <citation type="journal article" date="2010" name="Cell">
        <title>The genome of Naegleria gruberi illuminates early eukaryotic versatility.</title>
        <authorList>
            <person name="Fritz-Laylin L.K."/>
            <person name="Prochnik S.E."/>
            <person name="Ginger M.L."/>
            <person name="Dacks J.B."/>
            <person name="Carpenter M.L."/>
            <person name="Field M.C."/>
            <person name="Kuo A."/>
            <person name="Paredez A."/>
            <person name="Chapman J."/>
            <person name="Pham J."/>
            <person name="Shu S."/>
            <person name="Neupane R."/>
            <person name="Cipriano M."/>
            <person name="Mancuso J."/>
            <person name="Tu H."/>
            <person name="Salamov A."/>
            <person name="Lindquist E."/>
            <person name="Shapiro H."/>
            <person name="Lucas S."/>
            <person name="Grigoriev I.V."/>
            <person name="Cande W.Z."/>
            <person name="Fulton C."/>
            <person name="Rokhsar D.S."/>
            <person name="Dawson S.C."/>
        </authorList>
    </citation>
    <scope>NUCLEOTIDE SEQUENCE [LARGE SCALE GENOMIC DNA]</scope>
    <source>
        <strain evidence="7 8">NEG-M</strain>
    </source>
</reference>
<evidence type="ECO:0000259" key="6">
    <source>
        <dbReference type="PROSITE" id="PS50021"/>
    </source>
</evidence>
<dbReference type="OrthoDB" id="2157866at2759"/>
<feature type="domain" description="PH" evidence="5">
    <location>
        <begin position="573"/>
        <end position="670"/>
    </location>
</feature>
<proteinExistence type="predicted"/>
<evidence type="ECO:0000256" key="3">
    <source>
        <dbReference type="SAM" id="Coils"/>
    </source>
</evidence>
<feature type="compositionally biased region" description="Polar residues" evidence="4">
    <location>
        <begin position="1"/>
        <end position="19"/>
    </location>
</feature>
<dbReference type="OMA" id="FIMFINS"/>
<dbReference type="VEuPathDB" id="AmoebaDB:NAEGRDRAFT_46998"/>
<dbReference type="Gene3D" id="2.30.29.30">
    <property type="entry name" value="Pleckstrin-homology domain (PH domain)/Phosphotyrosine-binding domain (PTB)"/>
    <property type="match status" value="1"/>
</dbReference>
<dbReference type="InterPro" id="IPR001715">
    <property type="entry name" value="CH_dom"/>
</dbReference>
<feature type="coiled-coil region" evidence="3">
    <location>
        <begin position="357"/>
        <end position="546"/>
    </location>
</feature>
<dbReference type="PROSITE" id="PS50021">
    <property type="entry name" value="CH"/>
    <property type="match status" value="1"/>
</dbReference>
<dbReference type="GeneID" id="8849537"/>
<keyword evidence="1" id="KW-0677">Repeat</keyword>
<keyword evidence="3" id="KW-0175">Coiled coil</keyword>
<dbReference type="PROSITE" id="PS50003">
    <property type="entry name" value="PH_DOMAIN"/>
    <property type="match status" value="1"/>
</dbReference>
<dbReference type="FunFam" id="2.30.29.30:FF:000286">
    <property type="entry name" value="PH-protein kinase domain containing protein"/>
    <property type="match status" value="1"/>
</dbReference>
<dbReference type="STRING" id="5762.D2V685"/>
<evidence type="ECO:0000259" key="5">
    <source>
        <dbReference type="PROSITE" id="PS50003"/>
    </source>
</evidence>
<dbReference type="KEGG" id="ngr:NAEGRDRAFT_46998"/>
<dbReference type="GO" id="GO:0051015">
    <property type="term" value="F:actin filament binding"/>
    <property type="evidence" value="ECO:0007669"/>
    <property type="project" value="InterPro"/>
</dbReference>
<keyword evidence="2" id="KW-0009">Actin-binding</keyword>
<dbReference type="SUPFAM" id="SSF50729">
    <property type="entry name" value="PH domain-like"/>
    <property type="match status" value="1"/>
</dbReference>
<dbReference type="InterPro" id="IPR001849">
    <property type="entry name" value="PH_domain"/>
</dbReference>
<dbReference type="PANTHER" id="PTHR19961:SF18">
    <property type="entry name" value="FI19014P1"/>
    <property type="match status" value="1"/>
</dbReference>
<feature type="region of interest" description="Disordered" evidence="4">
    <location>
        <begin position="1"/>
        <end position="20"/>
    </location>
</feature>
<dbReference type="GO" id="GO:0005884">
    <property type="term" value="C:actin filament"/>
    <property type="evidence" value="ECO:0007669"/>
    <property type="project" value="TreeGrafter"/>
</dbReference>
<dbReference type="InterPro" id="IPR036872">
    <property type="entry name" value="CH_dom_sf"/>
</dbReference>
<evidence type="ECO:0000256" key="1">
    <source>
        <dbReference type="ARBA" id="ARBA00022737"/>
    </source>
</evidence>
<dbReference type="Pfam" id="PF00169">
    <property type="entry name" value="PH"/>
    <property type="match status" value="1"/>
</dbReference>
<evidence type="ECO:0000256" key="4">
    <source>
        <dbReference type="SAM" id="MobiDB-lite"/>
    </source>
</evidence>
<keyword evidence="8" id="KW-1185">Reference proteome</keyword>
<dbReference type="SMART" id="SM00233">
    <property type="entry name" value="PH"/>
    <property type="match status" value="1"/>
</dbReference>
<evidence type="ECO:0000256" key="2">
    <source>
        <dbReference type="ARBA" id="ARBA00023203"/>
    </source>
</evidence>
<dbReference type="RefSeq" id="XP_002680662.1">
    <property type="nucleotide sequence ID" value="XM_002680616.1"/>
</dbReference>
<protein>
    <submittedName>
        <fullName evidence="7">Predicted protein</fullName>
    </submittedName>
</protein>
<dbReference type="EMBL" id="GG738853">
    <property type="protein sequence ID" value="EFC47918.1"/>
    <property type="molecule type" value="Genomic_DNA"/>
</dbReference>
<name>D2V685_NAEGR</name>
<dbReference type="Gene3D" id="1.10.418.10">
    <property type="entry name" value="Calponin-like domain"/>
    <property type="match status" value="2"/>
</dbReference>
<dbReference type="InterPro" id="IPR039959">
    <property type="entry name" value="Fimbrin/Plastin"/>
</dbReference>
<dbReference type="AlphaFoldDB" id="D2V685"/>
<dbReference type="GO" id="GO:0005737">
    <property type="term" value="C:cytoplasm"/>
    <property type="evidence" value="ECO:0007669"/>
    <property type="project" value="TreeGrafter"/>
</dbReference>
<dbReference type="Pfam" id="PF00307">
    <property type="entry name" value="CH"/>
    <property type="match status" value="1"/>
</dbReference>
<evidence type="ECO:0000313" key="7">
    <source>
        <dbReference type="EMBL" id="EFC47918.1"/>
    </source>
</evidence>
<sequence>MLSSRNLNNDNSQQQTTTLEGEEAIKLRGASLRSVEPLIKSVSATGSVSTISKREKRCFIMFINSVMSKRLREMPQRVEETIEGVVEWSKICKPKKEQELNKIKRVLNHTMVLGYAKGLGIVVVNISPEDCAEGRPTALNSILWQLIREDLTKSLNIVHFFDAIALKRADETVVEFMNQQPLSLLLRWVNNRLESKNIKVTNLGEEWRNGYLFHQLVKTVSKGFTDEDEAMISEAPTDSDKIQALLEVIDRLDLNKKSIMLEPEDILYGEKHLIMSLISSIFYSCDHSDLVLEQSEETLDTLKNEIFENSIAILGKEIPDVNTRPEMKAFLALIKNVSNFETTDMYKKLEIHMRKQIEKLESDNTSLLTTNDKLQRENENQQTKIITLQERVSHLEQSQILATTQLQETKSQLDSTLSELDTYKSQVQDLKQRLAIEIERVKQFTEGKSLNLEKEKLEKEKKEMEENMIKEKQEMAETLEKERQEMEEKLAQERQTLAEQYTKDKQEVEEKLDESRKENLQLASALLTLKEQHEKSKNDVQTLLKNSGENAGAALAEMRFGSNPTVQTLKHMRPVKAGYMEKQGSNFKSWKKRYCLLFKEFLFYFSKDAPNEKPKGIVVIDPKTRARNVEDESKKGFTFVVISGARNLNCCVDSAEERDSWVEAIEQLHY</sequence>
<organism evidence="8">
    <name type="scientific">Naegleria gruberi</name>
    <name type="common">Amoeba</name>
    <dbReference type="NCBI Taxonomy" id="5762"/>
    <lineage>
        <taxon>Eukaryota</taxon>
        <taxon>Discoba</taxon>
        <taxon>Heterolobosea</taxon>
        <taxon>Tetramitia</taxon>
        <taxon>Eutetramitia</taxon>
        <taxon>Vahlkampfiidae</taxon>
        <taxon>Naegleria</taxon>
    </lineage>
</organism>
<dbReference type="SUPFAM" id="SSF47576">
    <property type="entry name" value="Calponin-homology domain, CH-domain"/>
    <property type="match status" value="1"/>
</dbReference>
<dbReference type="PANTHER" id="PTHR19961">
    <property type="entry name" value="FIMBRIN/PLASTIN"/>
    <property type="match status" value="1"/>
</dbReference>
<dbReference type="Proteomes" id="UP000006671">
    <property type="component" value="Unassembled WGS sequence"/>
</dbReference>
<accession>D2V685</accession>
<feature type="domain" description="Calponin-homology (CH)" evidence="6">
    <location>
        <begin position="179"/>
        <end position="286"/>
    </location>
</feature>
<dbReference type="eggNOG" id="KOG0046">
    <property type="taxonomic scope" value="Eukaryota"/>
</dbReference>
<evidence type="ECO:0000313" key="8">
    <source>
        <dbReference type="Proteomes" id="UP000006671"/>
    </source>
</evidence>
<dbReference type="GO" id="GO:0051017">
    <property type="term" value="P:actin filament bundle assembly"/>
    <property type="evidence" value="ECO:0007669"/>
    <property type="project" value="InterPro"/>
</dbReference>
<dbReference type="GO" id="GO:0032432">
    <property type="term" value="C:actin filament bundle"/>
    <property type="evidence" value="ECO:0007669"/>
    <property type="project" value="TreeGrafter"/>
</dbReference>
<dbReference type="SMART" id="SM00033">
    <property type="entry name" value="CH"/>
    <property type="match status" value="1"/>
</dbReference>
<dbReference type="GO" id="GO:0051639">
    <property type="term" value="P:actin filament network formation"/>
    <property type="evidence" value="ECO:0007669"/>
    <property type="project" value="TreeGrafter"/>
</dbReference>
<dbReference type="InterPro" id="IPR011993">
    <property type="entry name" value="PH-like_dom_sf"/>
</dbReference>
<gene>
    <name evidence="7" type="ORF">NAEGRDRAFT_46998</name>
</gene>
<dbReference type="InParanoid" id="D2V685"/>